<reference evidence="3 4" key="1">
    <citation type="journal article" date="2014" name="Proc. Natl. Acad. Sci. U.S.A.">
        <title>Trajectory and genomic determinants of fungal-pathogen speciation and host adaptation.</title>
        <authorList>
            <person name="Hu X."/>
            <person name="Xiao G."/>
            <person name="Zheng P."/>
            <person name="Shang Y."/>
            <person name="Su Y."/>
            <person name="Zhang X."/>
            <person name="Liu X."/>
            <person name="Zhan S."/>
            <person name="St Leger R.J."/>
            <person name="Wang C."/>
        </authorList>
    </citation>
    <scope>NUCLEOTIDE SEQUENCE [LARGE SCALE GENOMIC DNA]</scope>
    <source>
        <strain evidence="3 4">ARSEF 1941</strain>
    </source>
</reference>
<feature type="transmembrane region" description="Helical" evidence="1">
    <location>
        <begin position="138"/>
        <end position="160"/>
    </location>
</feature>
<evidence type="ECO:0000259" key="2">
    <source>
        <dbReference type="Pfam" id="PF06985"/>
    </source>
</evidence>
<evidence type="ECO:0000313" key="4">
    <source>
        <dbReference type="Proteomes" id="UP000030816"/>
    </source>
</evidence>
<comment type="caution">
    <text evidence="3">The sequence shown here is derived from an EMBL/GenBank/DDBJ whole genome shotgun (WGS) entry which is preliminary data.</text>
</comment>
<gene>
    <name evidence="3" type="ORF">MAM_06105</name>
</gene>
<organism evidence="3 4">
    <name type="scientific">Metarhizium album (strain ARSEF 1941)</name>
    <dbReference type="NCBI Taxonomy" id="1081103"/>
    <lineage>
        <taxon>Eukaryota</taxon>
        <taxon>Fungi</taxon>
        <taxon>Dikarya</taxon>
        <taxon>Ascomycota</taxon>
        <taxon>Pezizomycotina</taxon>
        <taxon>Sordariomycetes</taxon>
        <taxon>Hypocreomycetidae</taxon>
        <taxon>Hypocreales</taxon>
        <taxon>Clavicipitaceae</taxon>
        <taxon>Metarhizium</taxon>
    </lineage>
</organism>
<dbReference type="EMBL" id="AZHE01000018">
    <property type="protein sequence ID" value="KHN96000.1"/>
    <property type="molecule type" value="Genomic_DNA"/>
</dbReference>
<dbReference type="Proteomes" id="UP000030816">
    <property type="component" value="Unassembled WGS sequence"/>
</dbReference>
<dbReference type="Pfam" id="PF26639">
    <property type="entry name" value="Het-6_barrel"/>
    <property type="match status" value="1"/>
</dbReference>
<feature type="domain" description="Heterokaryon incompatibility" evidence="2">
    <location>
        <begin position="269"/>
        <end position="413"/>
    </location>
</feature>
<keyword evidence="1" id="KW-0472">Membrane</keyword>
<sequence>MSAPPNAALNQVAAALIALPPRIRTLLVIGALGVKAGFFALKDTLISKGCAVVLSSIGLYGYHVPETTVFMFVHVYLFFVGQTSWLSTALTLRRLASRDDADDDLTAKLFAQATELSFYVFLSLLFRNVRTIWSFGGWAFSVLSQVLAFICVPSMMWLVMVDNPIQTFNSEVSRIWNFAWPMFLNRLLRVGGLLAAAVRHCLGVIVQISAFLVTYRDNKTAARITTLKSYKYSTLSPGEVRLLKLSKSTPWSPVQCELIQVRLDEATKFETISYTWGDQKNRKGLILDGSRLDVSERVYEIVHDRASFLMTRHIWIDSICINQQDNGEKSAQVQLMRKIYGSSYHTVIWLGHEPDANDAIWFLSHLRRRMDSEETVKRQTMSLMELNIESPGWRALARLVGHGYWTRCWVIQEIAVSKKVIISYGGELITWDYFSSLMTTVFTGDPNHVWHISKIYWRSLDPLPMDAGVQIASLGRLREIIQANHSTNLFDLLISSINSTATDPRDNIFSVQGISAAATTGDIMPDYNSPIERPFLRTAEYLLSQEHPSRILHLAGIGFHRSNDLQLSWVPDWSSKRLSGMFWRRSDSNPYCASGVADEALVMKLDGDGLTLITEGIRVDCIQELGPQFFGVSENGIPKTEKFPGNFKNLADSREVALNGSLSEPYVTGITLTEAFWRTLLGDRTPSGTRPADPIFSAYYQAVEGFIRTLLKCGPDMNPLNPSLSTEEQERLGSDMTYYALDAGRFANVAGPHTRERMFATTARGYMGMIPPYSQIGDVVFIIPGAQVPFLLRPQRTADGDVSDLDGGKWQLVGESYFHGMMDGELLSESSARDTIAIY</sequence>
<dbReference type="AlphaFoldDB" id="A0A0B2WSS0"/>
<dbReference type="GeneID" id="63740560"/>
<dbReference type="STRING" id="1081103.A0A0B2WSS0"/>
<dbReference type="PANTHER" id="PTHR24148">
    <property type="entry name" value="ANKYRIN REPEAT DOMAIN-CONTAINING PROTEIN 39 HOMOLOG-RELATED"/>
    <property type="match status" value="1"/>
</dbReference>
<keyword evidence="1" id="KW-0812">Transmembrane</keyword>
<evidence type="ECO:0000313" key="3">
    <source>
        <dbReference type="EMBL" id="KHN96000.1"/>
    </source>
</evidence>
<dbReference type="RefSeq" id="XP_040677066.1">
    <property type="nucleotide sequence ID" value="XM_040824903.1"/>
</dbReference>
<keyword evidence="4" id="KW-1185">Reference proteome</keyword>
<dbReference type="Pfam" id="PF06985">
    <property type="entry name" value="HET"/>
    <property type="match status" value="1"/>
</dbReference>
<evidence type="ECO:0000256" key="1">
    <source>
        <dbReference type="SAM" id="Phobius"/>
    </source>
</evidence>
<dbReference type="PANTHER" id="PTHR24148:SF73">
    <property type="entry name" value="HET DOMAIN PROTEIN (AFU_ORTHOLOGUE AFUA_8G01020)"/>
    <property type="match status" value="1"/>
</dbReference>
<dbReference type="InterPro" id="IPR052895">
    <property type="entry name" value="HetReg/Transcr_Mod"/>
</dbReference>
<protein>
    <submittedName>
        <fullName evidence="3">Heterokaryon incompatibility</fullName>
    </submittedName>
</protein>
<keyword evidence="1" id="KW-1133">Transmembrane helix</keyword>
<accession>A0A0B2WSS0</accession>
<name>A0A0B2WSS0_METAS</name>
<dbReference type="InterPro" id="IPR010730">
    <property type="entry name" value="HET"/>
</dbReference>
<feature type="transmembrane region" description="Helical" evidence="1">
    <location>
        <begin position="12"/>
        <end position="33"/>
    </location>
</feature>
<dbReference type="HOGENOM" id="CLU_004184_7_2_1"/>
<dbReference type="OrthoDB" id="2157530at2759"/>
<feature type="transmembrane region" description="Helical" evidence="1">
    <location>
        <begin position="69"/>
        <end position="93"/>
    </location>
</feature>
<proteinExistence type="predicted"/>